<evidence type="ECO:0000259" key="1">
    <source>
        <dbReference type="Pfam" id="PF01965"/>
    </source>
</evidence>
<dbReference type="RefSeq" id="WP_207680075.1">
    <property type="nucleotide sequence ID" value="NZ_CP061800.1"/>
</dbReference>
<dbReference type="KEGG" id="dmm:dnm_089880"/>
<accession>A0A975GT98</accession>
<dbReference type="PANTHER" id="PTHR10224">
    <property type="entry name" value="ES1 PROTEIN HOMOLOG, MITOCHONDRIAL"/>
    <property type="match status" value="1"/>
</dbReference>
<dbReference type="CDD" id="cd03133">
    <property type="entry name" value="GATase1_ES1"/>
    <property type="match status" value="1"/>
</dbReference>
<dbReference type="InterPro" id="IPR029062">
    <property type="entry name" value="Class_I_gatase-like"/>
</dbReference>
<dbReference type="Pfam" id="PF01965">
    <property type="entry name" value="DJ-1_PfpI"/>
    <property type="match status" value="1"/>
</dbReference>
<dbReference type="AlphaFoldDB" id="A0A975GT98"/>
<reference evidence="2" key="1">
    <citation type="journal article" date="2021" name="Microb. Physiol.">
        <title>Proteogenomic Insights into the Physiology of Marine, Sulfate-Reducing, Filamentous Desulfonema limicola and Desulfonema magnum.</title>
        <authorList>
            <person name="Schnaars V."/>
            <person name="Wohlbrand L."/>
            <person name="Scheve S."/>
            <person name="Hinrichs C."/>
            <person name="Reinhardt R."/>
            <person name="Rabus R."/>
        </authorList>
    </citation>
    <scope>NUCLEOTIDE SEQUENCE</scope>
    <source>
        <strain evidence="2">4be13</strain>
    </source>
</reference>
<organism evidence="2 3">
    <name type="scientific">Desulfonema magnum</name>
    <dbReference type="NCBI Taxonomy" id="45655"/>
    <lineage>
        <taxon>Bacteria</taxon>
        <taxon>Pseudomonadati</taxon>
        <taxon>Thermodesulfobacteriota</taxon>
        <taxon>Desulfobacteria</taxon>
        <taxon>Desulfobacterales</taxon>
        <taxon>Desulfococcaceae</taxon>
        <taxon>Desulfonema</taxon>
    </lineage>
</organism>
<evidence type="ECO:0000313" key="2">
    <source>
        <dbReference type="EMBL" id="QTA92895.1"/>
    </source>
</evidence>
<sequence length="218" mass="23091">MGKKVGVLLSGCGVFDGAEIHEAVLTLLYLDQQGAEAVCMAPDIPQAHVINHLTQEEMNETRNVLVESARIARGEIKNIKEVKSNDIDALILPGGFGAAKNLSEFAFKGPEGEVNPDVRQLVNDMVNAGKPVGALCIAPATLGMAVKEKAPEMTIGKEEQVIGALNAIGVKHKVCAVDEIAVDEKNKIVTTPAYMLGPGIKDVAKGIEKVVTQILSMI</sequence>
<keyword evidence="3" id="KW-1185">Reference proteome</keyword>
<dbReference type="Proteomes" id="UP000663722">
    <property type="component" value="Chromosome"/>
</dbReference>
<dbReference type="NCBIfam" id="NF008747">
    <property type="entry name" value="PRK11780.1"/>
    <property type="match status" value="1"/>
</dbReference>
<gene>
    <name evidence="2" type="ORF">dnm_089880</name>
</gene>
<evidence type="ECO:0000313" key="3">
    <source>
        <dbReference type="Proteomes" id="UP000663722"/>
    </source>
</evidence>
<dbReference type="PIRSF" id="PIRSF006320">
    <property type="entry name" value="Elb2"/>
    <property type="match status" value="1"/>
</dbReference>
<dbReference type="PANTHER" id="PTHR10224:SF12">
    <property type="entry name" value="GLYOXALASE ELBB"/>
    <property type="match status" value="1"/>
</dbReference>
<dbReference type="InterPro" id="IPR002818">
    <property type="entry name" value="DJ-1/PfpI"/>
</dbReference>
<dbReference type="SUPFAM" id="SSF52317">
    <property type="entry name" value="Class I glutamine amidotransferase-like"/>
    <property type="match status" value="1"/>
</dbReference>
<dbReference type="InterPro" id="IPR026041">
    <property type="entry name" value="ElbB"/>
</dbReference>
<dbReference type="Gene3D" id="3.40.50.880">
    <property type="match status" value="1"/>
</dbReference>
<proteinExistence type="predicted"/>
<protein>
    <submittedName>
        <fullName evidence="2">Glyoxalase domain-containing protein</fullName>
    </submittedName>
</protein>
<dbReference type="EMBL" id="CP061800">
    <property type="protein sequence ID" value="QTA92895.1"/>
    <property type="molecule type" value="Genomic_DNA"/>
</dbReference>
<name>A0A975GT98_9BACT</name>
<feature type="domain" description="DJ-1/PfpI" evidence="1">
    <location>
        <begin position="15"/>
        <end position="190"/>
    </location>
</feature>